<feature type="transmembrane region" description="Helical" evidence="1">
    <location>
        <begin position="92"/>
        <end position="109"/>
    </location>
</feature>
<dbReference type="OrthoDB" id="72597at2"/>
<feature type="transmembrane region" description="Helical" evidence="1">
    <location>
        <begin position="6"/>
        <end position="25"/>
    </location>
</feature>
<keyword evidence="1" id="KW-1133">Transmembrane helix</keyword>
<dbReference type="Proteomes" id="UP000192582">
    <property type="component" value="Unassembled WGS sequence"/>
</dbReference>
<keyword evidence="1" id="KW-0472">Membrane</keyword>
<dbReference type="STRING" id="695939.SAMN00790413_00949"/>
<protein>
    <submittedName>
        <fullName evidence="2">Uncharacterized protein</fullName>
    </submittedName>
</protein>
<accession>A0A1W1VC67</accession>
<dbReference type="AlphaFoldDB" id="A0A1W1VC67"/>
<keyword evidence="1" id="KW-0812">Transmembrane</keyword>
<dbReference type="EMBL" id="FWWU01000009">
    <property type="protein sequence ID" value="SMB90999.1"/>
    <property type="molecule type" value="Genomic_DNA"/>
</dbReference>
<dbReference type="RefSeq" id="WP_084048529.1">
    <property type="nucleotide sequence ID" value="NZ_FWWU01000009.1"/>
</dbReference>
<feature type="transmembrane region" description="Helical" evidence="1">
    <location>
        <begin position="37"/>
        <end position="58"/>
    </location>
</feature>
<evidence type="ECO:0000313" key="3">
    <source>
        <dbReference type="Proteomes" id="UP000192582"/>
    </source>
</evidence>
<keyword evidence="3" id="KW-1185">Reference proteome</keyword>
<feature type="transmembrane region" description="Helical" evidence="1">
    <location>
        <begin position="64"/>
        <end position="80"/>
    </location>
</feature>
<gene>
    <name evidence="2" type="ORF">SAMN00790413_00949</name>
</gene>
<proteinExistence type="predicted"/>
<reference evidence="2 3" key="1">
    <citation type="submission" date="2017-04" db="EMBL/GenBank/DDBJ databases">
        <authorList>
            <person name="Afonso C.L."/>
            <person name="Miller P.J."/>
            <person name="Scott M.A."/>
            <person name="Spackman E."/>
            <person name="Goraichik I."/>
            <person name="Dimitrov K.M."/>
            <person name="Suarez D.L."/>
            <person name="Swayne D.E."/>
        </authorList>
    </citation>
    <scope>NUCLEOTIDE SEQUENCE [LARGE SCALE GENOMIC DNA]</scope>
    <source>
        <strain evidence="2 3">KR-140</strain>
    </source>
</reference>
<evidence type="ECO:0000256" key="1">
    <source>
        <dbReference type="SAM" id="Phobius"/>
    </source>
</evidence>
<organism evidence="2 3">
    <name type="scientific">Deinococcus hopiensis KR-140</name>
    <dbReference type="NCBI Taxonomy" id="695939"/>
    <lineage>
        <taxon>Bacteria</taxon>
        <taxon>Thermotogati</taxon>
        <taxon>Deinococcota</taxon>
        <taxon>Deinococci</taxon>
        <taxon>Deinococcales</taxon>
        <taxon>Deinococcaceae</taxon>
        <taxon>Deinococcus</taxon>
    </lineage>
</organism>
<name>A0A1W1VC67_9DEIO</name>
<evidence type="ECO:0000313" key="2">
    <source>
        <dbReference type="EMBL" id="SMB90999.1"/>
    </source>
</evidence>
<sequence>MDAHRLTLLVTAALLAALLALGLRLQLWRRKNASRWLHHTLFFLVCLGVALTALLTWWAEGWRLGGRGTALLPALALLLLMPRTQPGRANHWKLALCCAVAFGLGAWAAW</sequence>